<evidence type="ECO:0000313" key="9">
    <source>
        <dbReference type="Proteomes" id="UP001564760"/>
    </source>
</evidence>
<feature type="transmembrane region" description="Helical" evidence="6">
    <location>
        <begin position="47"/>
        <end position="76"/>
    </location>
</feature>
<sequence length="303" mass="30801">MIDTAALSFALGAGLVAALNPCGFAFLPGYLGLVIAGSHDVSRPAALLRAAGATAGMSLGFLTVFGTFGLVISPVIASAQRYLPFATVVIGLLLVGVGIWLVAGKDIAVVLPKRFGGTPTGRLGSMYGYGVGYAIASLSCTIAPFLAVISMTFKQGSVLSGVLAFLAYAAGMSIMVGVAALAVALAGSSATSAFRRVLPFVGRIAGVVVLLTGLYVAYYGYYEIRLYFSDAGADDPVVGAAGDVQSRLADWVNGLSPWMLPTVGVALVAAGVIWHAVARWRTGRQDTGTAVVTAGRPAPPPPG</sequence>
<keyword evidence="3 6" id="KW-0812">Transmembrane</keyword>
<evidence type="ECO:0000313" key="8">
    <source>
        <dbReference type="EMBL" id="MEY8014061.1"/>
    </source>
</evidence>
<feature type="domain" description="Cytochrome C biogenesis protein transmembrane" evidence="7">
    <location>
        <begin position="6"/>
        <end position="174"/>
    </location>
</feature>
<dbReference type="RefSeq" id="WP_369736723.1">
    <property type="nucleotide sequence ID" value="NZ_JBGEDP010000001.1"/>
</dbReference>
<keyword evidence="4 6" id="KW-1133">Transmembrane helix</keyword>
<dbReference type="PANTHER" id="PTHR31272:SF4">
    <property type="entry name" value="CYTOCHROME C-TYPE BIOGENESIS PROTEIN HI_1454-RELATED"/>
    <property type="match status" value="1"/>
</dbReference>
<keyword evidence="5 6" id="KW-0472">Membrane</keyword>
<comment type="caution">
    <text evidence="8">The sequence shown here is derived from an EMBL/GenBank/DDBJ whole genome shotgun (WGS) entry which is preliminary data.</text>
</comment>
<feature type="transmembrane region" description="Helical" evidence="6">
    <location>
        <begin position="165"/>
        <end position="188"/>
    </location>
</feature>
<dbReference type="PANTHER" id="PTHR31272">
    <property type="entry name" value="CYTOCHROME C-TYPE BIOGENESIS PROTEIN HI_1454-RELATED"/>
    <property type="match status" value="1"/>
</dbReference>
<evidence type="ECO:0000256" key="3">
    <source>
        <dbReference type="ARBA" id="ARBA00022692"/>
    </source>
</evidence>
<dbReference type="Proteomes" id="UP001564760">
    <property type="component" value="Unassembled WGS sequence"/>
</dbReference>
<reference evidence="8 9" key="1">
    <citation type="submission" date="2024-08" db="EMBL/GenBank/DDBJ databases">
        <title>Mycobacterium servetensis sp. nov., a novel rapid-growing mycobacterial species recovered from a human patient in Zaragoza, Spain.</title>
        <authorList>
            <person name="Tristancho-Baro A.I."/>
            <person name="Buenestado-Serrano S."/>
            <person name="Garcia De Viedma D."/>
            <person name="Milagro-Beamonte A."/>
            <person name="Burillo N."/>
            <person name="Sanz S."/>
            <person name="Lopez-Calleja A.I."/>
            <person name="Penas-Utrilla D."/>
            <person name="Guardingo M."/>
            <person name="Garcia M.J."/>
            <person name="Vinuelas-Bayon J."/>
        </authorList>
    </citation>
    <scope>NUCLEOTIDE SEQUENCE [LARGE SCALE GENOMIC DNA]</scope>
    <source>
        <strain evidence="9">HUMS_12744610</strain>
    </source>
</reference>
<keyword evidence="9" id="KW-1185">Reference proteome</keyword>
<organism evidence="8 9">
    <name type="scientific">Mycobacterium servetii</name>
    <dbReference type="NCBI Taxonomy" id="3237418"/>
    <lineage>
        <taxon>Bacteria</taxon>
        <taxon>Bacillati</taxon>
        <taxon>Actinomycetota</taxon>
        <taxon>Actinomycetes</taxon>
        <taxon>Mycobacteriales</taxon>
        <taxon>Mycobacteriaceae</taxon>
        <taxon>Mycobacterium</taxon>
    </lineage>
</organism>
<comment type="subcellular location">
    <subcellularLocation>
        <location evidence="1">Membrane</location>
        <topology evidence="1">Multi-pass membrane protein</topology>
    </subcellularLocation>
</comment>
<dbReference type="InterPro" id="IPR051790">
    <property type="entry name" value="Cytochrome_c-biogenesis_DsbD"/>
</dbReference>
<dbReference type="Pfam" id="PF02683">
    <property type="entry name" value="DsbD_TM"/>
    <property type="match status" value="1"/>
</dbReference>
<evidence type="ECO:0000259" key="7">
    <source>
        <dbReference type="Pfam" id="PF02683"/>
    </source>
</evidence>
<dbReference type="EMBL" id="JBGEDP010000001">
    <property type="protein sequence ID" value="MEY8014061.1"/>
    <property type="molecule type" value="Genomic_DNA"/>
</dbReference>
<feature type="transmembrane region" description="Helical" evidence="6">
    <location>
        <begin position="258"/>
        <end position="277"/>
    </location>
</feature>
<proteinExistence type="inferred from homology"/>
<feature type="transmembrane region" description="Helical" evidence="6">
    <location>
        <begin position="200"/>
        <end position="221"/>
    </location>
</feature>
<feature type="transmembrane region" description="Helical" evidence="6">
    <location>
        <begin position="6"/>
        <end position="35"/>
    </location>
</feature>
<protein>
    <submittedName>
        <fullName evidence="8">Cytochrome c biogenesis CcdA family protein</fullName>
    </submittedName>
</protein>
<evidence type="ECO:0000256" key="4">
    <source>
        <dbReference type="ARBA" id="ARBA00022989"/>
    </source>
</evidence>
<feature type="transmembrane region" description="Helical" evidence="6">
    <location>
        <begin position="82"/>
        <end position="103"/>
    </location>
</feature>
<evidence type="ECO:0000256" key="6">
    <source>
        <dbReference type="SAM" id="Phobius"/>
    </source>
</evidence>
<dbReference type="InterPro" id="IPR003834">
    <property type="entry name" value="Cyt_c_assmbl_TM_dom"/>
</dbReference>
<evidence type="ECO:0000256" key="1">
    <source>
        <dbReference type="ARBA" id="ARBA00004141"/>
    </source>
</evidence>
<name>A0ABV4BUT8_9MYCO</name>
<evidence type="ECO:0000256" key="5">
    <source>
        <dbReference type="ARBA" id="ARBA00023136"/>
    </source>
</evidence>
<accession>A0ABV4BUT8</accession>
<comment type="similarity">
    <text evidence="2">Belongs to the DsbD family.</text>
</comment>
<feature type="transmembrane region" description="Helical" evidence="6">
    <location>
        <begin position="131"/>
        <end position="153"/>
    </location>
</feature>
<evidence type="ECO:0000256" key="2">
    <source>
        <dbReference type="ARBA" id="ARBA00006143"/>
    </source>
</evidence>
<gene>
    <name evidence="8" type="ORF">AB8998_02810</name>
</gene>